<dbReference type="CDD" id="cd03215">
    <property type="entry name" value="ABC_Carb_Monos_II"/>
    <property type="match status" value="1"/>
</dbReference>
<dbReference type="PANTHER" id="PTHR43790:SF4">
    <property type="entry name" value="GUANOSINE IMPORT ATP-BINDING PROTEIN NUPO"/>
    <property type="match status" value="1"/>
</dbReference>
<dbReference type="InterPro" id="IPR003593">
    <property type="entry name" value="AAA+_ATPase"/>
</dbReference>
<organism evidence="10">
    <name type="scientific">Caldilineaceae bacterium SB0664_bin_27</name>
    <dbReference type="NCBI Taxonomy" id="2605260"/>
    <lineage>
        <taxon>Bacteria</taxon>
        <taxon>Bacillati</taxon>
        <taxon>Chloroflexota</taxon>
        <taxon>Caldilineae</taxon>
        <taxon>Caldilineales</taxon>
        <taxon>Caldilineaceae</taxon>
    </lineage>
</organism>
<evidence type="ECO:0000256" key="2">
    <source>
        <dbReference type="ARBA" id="ARBA00022448"/>
    </source>
</evidence>
<keyword evidence="7" id="KW-1278">Translocase</keyword>
<gene>
    <name evidence="10" type="ORF">F4Y42_04615</name>
</gene>
<sequence length="515" mass="56167">MTNSAPLAVEMREITKRFPGVLANDRVDLTVDKGEIHALLGENGAGKSTLMNILAGLYLPEEGHLLVHGQHAHIDSPKTAFDLGIAMVHQHFKLVMNQTVAENIILGLDDPYCAPGEQGRFKPLRLDVQRVQRRIAEVSEQYDLHVDPEAFVWQLSVGEQQRVEILKALYRGADILILDEPTAVLTPQEADALGQTMQRMVQEGKTIIFISHKLDEVTRFADRVTVLRQGRVVASEDVTGETSAAHLAELMVGRSVIFRIDKEEQEFGETCLEVEEICCMNDKRLPALRDVSLQIRRGEILGIAGVAGNGQKELAELLTGLRRTTSGRFRLLGQDLTNKTPRAIIDAGIAHVPESRIHVGSVGSMNVADNIALKHYRDRPGPFLDRDGLDKMSAELVDEFNVDTPGITTNAGALSGGNLQKLILARELTTNPKLLIAAHPTQGLDVGATEAVRQRLLEQQAAGVAVLLISEDLDELFSLADRVAVLNGGRVMGVVDIGAATREEIGLMMAGEETA</sequence>
<keyword evidence="6 10" id="KW-0067">ATP-binding</keyword>
<keyword evidence="4" id="KW-0677">Repeat</keyword>
<evidence type="ECO:0000256" key="6">
    <source>
        <dbReference type="ARBA" id="ARBA00022840"/>
    </source>
</evidence>
<evidence type="ECO:0000259" key="9">
    <source>
        <dbReference type="PROSITE" id="PS50893"/>
    </source>
</evidence>
<dbReference type="PROSITE" id="PS00211">
    <property type="entry name" value="ABC_TRANSPORTER_1"/>
    <property type="match status" value="2"/>
</dbReference>
<dbReference type="SUPFAM" id="SSF52540">
    <property type="entry name" value="P-loop containing nucleoside triphosphate hydrolases"/>
    <property type="match status" value="2"/>
</dbReference>
<accession>A0A6B0YNU3</accession>
<evidence type="ECO:0000256" key="8">
    <source>
        <dbReference type="ARBA" id="ARBA00023136"/>
    </source>
</evidence>
<dbReference type="GO" id="GO:0016887">
    <property type="term" value="F:ATP hydrolysis activity"/>
    <property type="evidence" value="ECO:0007669"/>
    <property type="project" value="InterPro"/>
</dbReference>
<feature type="domain" description="ABC transporter" evidence="9">
    <location>
        <begin position="9"/>
        <end position="254"/>
    </location>
</feature>
<dbReference type="InterPro" id="IPR003439">
    <property type="entry name" value="ABC_transporter-like_ATP-bd"/>
</dbReference>
<evidence type="ECO:0000313" key="10">
    <source>
        <dbReference type="EMBL" id="MXY92716.1"/>
    </source>
</evidence>
<dbReference type="FunFam" id="3.40.50.300:FF:000127">
    <property type="entry name" value="Ribose import ATP-binding protein RbsA"/>
    <property type="match status" value="1"/>
</dbReference>
<dbReference type="PROSITE" id="PS50893">
    <property type="entry name" value="ABC_TRANSPORTER_2"/>
    <property type="match status" value="2"/>
</dbReference>
<comment type="caution">
    <text evidence="10">The sequence shown here is derived from an EMBL/GenBank/DDBJ whole genome shotgun (WGS) entry which is preliminary data.</text>
</comment>
<dbReference type="InterPro" id="IPR017871">
    <property type="entry name" value="ABC_transporter-like_CS"/>
</dbReference>
<evidence type="ECO:0000256" key="4">
    <source>
        <dbReference type="ARBA" id="ARBA00022737"/>
    </source>
</evidence>
<comment type="subcellular location">
    <subcellularLocation>
        <location evidence="1">Cell membrane</location>
        <topology evidence="1">Peripheral membrane protein</topology>
    </subcellularLocation>
</comment>
<keyword evidence="3" id="KW-1003">Cell membrane</keyword>
<evidence type="ECO:0000256" key="3">
    <source>
        <dbReference type="ARBA" id="ARBA00022475"/>
    </source>
</evidence>
<dbReference type="SMART" id="SM00382">
    <property type="entry name" value="AAA"/>
    <property type="match status" value="1"/>
</dbReference>
<keyword evidence="8" id="KW-0472">Membrane</keyword>
<dbReference type="Pfam" id="PF00005">
    <property type="entry name" value="ABC_tran"/>
    <property type="match status" value="2"/>
</dbReference>
<protein>
    <submittedName>
        <fullName evidence="10">ABC transporter ATP-binding protein</fullName>
    </submittedName>
</protein>
<evidence type="ECO:0000256" key="7">
    <source>
        <dbReference type="ARBA" id="ARBA00022967"/>
    </source>
</evidence>
<dbReference type="EMBL" id="VXRG01000039">
    <property type="protein sequence ID" value="MXY92716.1"/>
    <property type="molecule type" value="Genomic_DNA"/>
</dbReference>
<name>A0A6B0YNU3_9CHLR</name>
<evidence type="ECO:0000256" key="1">
    <source>
        <dbReference type="ARBA" id="ARBA00004202"/>
    </source>
</evidence>
<dbReference type="InterPro" id="IPR050107">
    <property type="entry name" value="ABC_carbohydrate_import_ATPase"/>
</dbReference>
<dbReference type="GO" id="GO:0005524">
    <property type="term" value="F:ATP binding"/>
    <property type="evidence" value="ECO:0007669"/>
    <property type="project" value="UniProtKB-KW"/>
</dbReference>
<keyword evidence="2" id="KW-0813">Transport</keyword>
<feature type="domain" description="ABC transporter" evidence="9">
    <location>
        <begin position="272"/>
        <end position="513"/>
    </location>
</feature>
<evidence type="ECO:0000256" key="5">
    <source>
        <dbReference type="ARBA" id="ARBA00022741"/>
    </source>
</evidence>
<proteinExistence type="predicted"/>
<dbReference type="InterPro" id="IPR027417">
    <property type="entry name" value="P-loop_NTPase"/>
</dbReference>
<dbReference type="Gene3D" id="3.40.50.300">
    <property type="entry name" value="P-loop containing nucleotide triphosphate hydrolases"/>
    <property type="match status" value="2"/>
</dbReference>
<dbReference type="GO" id="GO:0005886">
    <property type="term" value="C:plasma membrane"/>
    <property type="evidence" value="ECO:0007669"/>
    <property type="project" value="UniProtKB-SubCell"/>
</dbReference>
<dbReference type="AlphaFoldDB" id="A0A6B0YNU3"/>
<reference evidence="10" key="1">
    <citation type="submission" date="2019-09" db="EMBL/GenBank/DDBJ databases">
        <title>Characterisation of the sponge microbiome using genome-centric metagenomics.</title>
        <authorList>
            <person name="Engelberts J.P."/>
            <person name="Robbins S.J."/>
            <person name="De Goeij J.M."/>
            <person name="Aranda M."/>
            <person name="Bell S.C."/>
            <person name="Webster N.S."/>
        </authorList>
    </citation>
    <scope>NUCLEOTIDE SEQUENCE</scope>
    <source>
        <strain evidence="10">SB0664_bin_27</strain>
    </source>
</reference>
<dbReference type="CDD" id="cd03216">
    <property type="entry name" value="ABC_Carb_Monos_I"/>
    <property type="match status" value="1"/>
</dbReference>
<keyword evidence="5" id="KW-0547">Nucleotide-binding</keyword>
<dbReference type="PANTHER" id="PTHR43790">
    <property type="entry name" value="CARBOHYDRATE TRANSPORT ATP-BINDING PROTEIN MG119-RELATED"/>
    <property type="match status" value="1"/>
</dbReference>